<dbReference type="PROSITE" id="PS51257">
    <property type="entry name" value="PROKAR_LIPOPROTEIN"/>
    <property type="match status" value="1"/>
</dbReference>
<evidence type="ECO:0000256" key="4">
    <source>
        <dbReference type="ARBA" id="ARBA00023295"/>
    </source>
</evidence>
<comment type="similarity">
    <text evidence="1 6 7">Belongs to the glycosyl hydrolase 9 (cellulase E) family.</text>
</comment>
<keyword evidence="2 6" id="KW-0378">Hydrolase</keyword>
<evidence type="ECO:0000259" key="9">
    <source>
        <dbReference type="Pfam" id="PF02927"/>
    </source>
</evidence>
<evidence type="ECO:0000256" key="3">
    <source>
        <dbReference type="ARBA" id="ARBA00023277"/>
    </source>
</evidence>
<feature type="domain" description="Cellulase Ig-like" evidence="9">
    <location>
        <begin position="193"/>
        <end position="269"/>
    </location>
</feature>
<dbReference type="SUPFAM" id="SSF49785">
    <property type="entry name" value="Galactose-binding domain-like"/>
    <property type="match status" value="1"/>
</dbReference>
<dbReference type="EC" id="3.2.1.4" evidence="7"/>
<name>A0A412FSA1_9FIRM</name>
<comment type="caution">
    <text evidence="10">The sequence shown here is derived from an EMBL/GenBank/DDBJ whole genome shotgun (WGS) entry which is preliminary data.</text>
</comment>
<dbReference type="InterPro" id="IPR013783">
    <property type="entry name" value="Ig-like_fold"/>
</dbReference>
<keyword evidence="7" id="KW-0732">Signal</keyword>
<dbReference type="SUPFAM" id="SSF48208">
    <property type="entry name" value="Six-hairpin glycosidases"/>
    <property type="match status" value="1"/>
</dbReference>
<keyword evidence="7" id="KW-0136">Cellulose degradation</keyword>
<dbReference type="SUPFAM" id="SSF81296">
    <property type="entry name" value="E set domains"/>
    <property type="match status" value="1"/>
</dbReference>
<keyword evidence="3 6" id="KW-0119">Carbohydrate metabolism</keyword>
<dbReference type="InterPro" id="IPR008928">
    <property type="entry name" value="6-hairpin_glycosidase_sf"/>
</dbReference>
<dbReference type="InterPro" id="IPR033126">
    <property type="entry name" value="Glyco_hydro_9_Asp/Glu_AS"/>
</dbReference>
<feature type="signal peptide" evidence="7">
    <location>
        <begin position="1"/>
        <end position="21"/>
    </location>
</feature>
<dbReference type="RefSeq" id="WP_117895695.1">
    <property type="nucleotide sequence ID" value="NZ_CABJCV010000019.1"/>
</dbReference>
<dbReference type="Gene3D" id="2.60.40.10">
    <property type="entry name" value="Immunoglobulins"/>
    <property type="match status" value="1"/>
</dbReference>
<dbReference type="InterPro" id="IPR008979">
    <property type="entry name" value="Galactose-bd-like_sf"/>
</dbReference>
<evidence type="ECO:0000259" key="8">
    <source>
        <dbReference type="Pfam" id="PF00759"/>
    </source>
</evidence>
<reference evidence="10 11" key="1">
    <citation type="submission" date="2018-08" db="EMBL/GenBank/DDBJ databases">
        <title>A genome reference for cultivated species of the human gut microbiota.</title>
        <authorList>
            <person name="Zou Y."/>
            <person name="Xue W."/>
            <person name="Luo G."/>
        </authorList>
    </citation>
    <scope>NUCLEOTIDE SEQUENCE [LARGE SCALE GENOMIC DNA]</scope>
    <source>
        <strain evidence="10 11">AF24-29</strain>
    </source>
</reference>
<gene>
    <name evidence="10" type="ORF">DWY25_13625</name>
</gene>
<dbReference type="Gene3D" id="1.50.10.10">
    <property type="match status" value="1"/>
</dbReference>
<sequence>MKKILISMLALLCLTTACSKAENKPTPEPSSNPVISVVDLPVTQAPIAQPEFETTWALTSTDGYGILESTFSNIKIIMNSPGTEIFGVQTYHEGLPLIHGVTYHLSFDLSATIERPVEVFIMNVDDSAIEFTQMLTATENGTHYEFDIKIQGNTSWNGRLAFNTGAPTPETTYDYHEVTISNLILQEASDGPTEPNIKINQTGYLPNAQKKVVFPFDQGDCFQVIDANTNTVVYTAPILRKLYNESTKETTFYGDFSDFTTPGRYRLQSQLNGTSYEFEIQEDLYHNLLDQTVKMLSLQRCGQTLTADWAGAFAHEQCHTQIATIYGTDQQLDVSGGWHDAGDYGRYVPTGTKTVIDLMLAYQMNPHLFTDAIGIPESGNGVADILDEARVELEWLLKMQNGWGGVYDKVVTAQFPDFIMPDQDQAPLYIMQEMTTSTGDFVGAMALAYSIYQDIDPEFARRCLDAAKLSWDYLQSATLSVYTNPEGFSAGQYSDDNDTDERYLASAALYAATGEQKYLDSVKTIFQASADQLTGVQWKTMGSYGTYLMLKLSDVQNADSAFYQQLLSKLITDAEQVLNATSNDGYFVSLYSAYAWGSNADIANNGLILALANDIRANVNYVNSAADHLHYLLGRNSLNLSFVTNSGIHSPQHLHHRPASAANALLPGALVGGPDSALEDPVTQSMFNGDTAPAKCYVDDAESYSTNEVAIYWNSPLVALISAVENAN</sequence>
<evidence type="ECO:0000313" key="11">
    <source>
        <dbReference type="Proteomes" id="UP000284178"/>
    </source>
</evidence>
<evidence type="ECO:0000256" key="1">
    <source>
        <dbReference type="ARBA" id="ARBA00007072"/>
    </source>
</evidence>
<dbReference type="InterPro" id="IPR001701">
    <property type="entry name" value="Glyco_hydro_9"/>
</dbReference>
<dbReference type="Pfam" id="PF02927">
    <property type="entry name" value="CelD_N"/>
    <property type="match status" value="1"/>
</dbReference>
<organism evidence="10 11">
    <name type="scientific">Holdemania filiformis</name>
    <dbReference type="NCBI Taxonomy" id="61171"/>
    <lineage>
        <taxon>Bacteria</taxon>
        <taxon>Bacillati</taxon>
        <taxon>Bacillota</taxon>
        <taxon>Erysipelotrichia</taxon>
        <taxon>Erysipelotrichales</taxon>
        <taxon>Erysipelotrichaceae</taxon>
        <taxon>Holdemania</taxon>
    </lineage>
</organism>
<keyword evidence="4 6" id="KW-0326">Glycosidase</keyword>
<dbReference type="Gene3D" id="2.60.120.260">
    <property type="entry name" value="Galactose-binding domain-like"/>
    <property type="match status" value="1"/>
</dbReference>
<dbReference type="PANTHER" id="PTHR22298">
    <property type="entry name" value="ENDO-1,4-BETA-GLUCANASE"/>
    <property type="match status" value="1"/>
</dbReference>
<feature type="active site" evidence="6">
    <location>
        <position position="699"/>
    </location>
</feature>
<evidence type="ECO:0000256" key="2">
    <source>
        <dbReference type="ARBA" id="ARBA00022801"/>
    </source>
</evidence>
<dbReference type="InterPro" id="IPR004197">
    <property type="entry name" value="Cellulase_Ig-like"/>
</dbReference>
<keyword evidence="11" id="KW-1185">Reference proteome</keyword>
<feature type="domain" description="Glycoside hydrolase family 9" evidence="8">
    <location>
        <begin position="285"/>
        <end position="720"/>
    </location>
</feature>
<proteinExistence type="inferred from homology"/>
<dbReference type="EMBL" id="QRUP01000019">
    <property type="protein sequence ID" value="RGR70979.1"/>
    <property type="molecule type" value="Genomic_DNA"/>
</dbReference>
<dbReference type="InterPro" id="IPR012341">
    <property type="entry name" value="6hp_glycosidase-like_sf"/>
</dbReference>
<dbReference type="AlphaFoldDB" id="A0A412FSA1"/>
<protein>
    <recommendedName>
        <fullName evidence="7">Endoglucanase</fullName>
        <ecNumber evidence="7">3.2.1.4</ecNumber>
    </recommendedName>
</protein>
<evidence type="ECO:0000256" key="5">
    <source>
        <dbReference type="ARBA" id="ARBA00023326"/>
    </source>
</evidence>
<dbReference type="CDD" id="cd02850">
    <property type="entry name" value="E_set_Cellulase_N"/>
    <property type="match status" value="1"/>
</dbReference>
<accession>A0A412FSA1</accession>
<dbReference type="GO" id="GO:0030245">
    <property type="term" value="P:cellulose catabolic process"/>
    <property type="evidence" value="ECO:0007669"/>
    <property type="project" value="UniProtKB-KW"/>
</dbReference>
<comment type="catalytic activity">
    <reaction evidence="7">
        <text>Endohydrolysis of (1-&gt;4)-beta-D-glucosidic linkages in cellulose, lichenin and cereal beta-D-glucans.</text>
        <dbReference type="EC" id="3.2.1.4"/>
    </reaction>
</comment>
<evidence type="ECO:0000256" key="6">
    <source>
        <dbReference type="PROSITE-ProRule" id="PRU10060"/>
    </source>
</evidence>
<dbReference type="GeneID" id="83016436"/>
<evidence type="ECO:0000256" key="7">
    <source>
        <dbReference type="RuleBase" id="RU361166"/>
    </source>
</evidence>
<dbReference type="PROSITE" id="PS00698">
    <property type="entry name" value="GH9_3"/>
    <property type="match status" value="1"/>
</dbReference>
<dbReference type="InterPro" id="IPR014756">
    <property type="entry name" value="Ig_E-set"/>
</dbReference>
<dbReference type="GO" id="GO:0008810">
    <property type="term" value="F:cellulase activity"/>
    <property type="evidence" value="ECO:0007669"/>
    <property type="project" value="UniProtKB-EC"/>
</dbReference>
<dbReference type="Pfam" id="PF00759">
    <property type="entry name" value="Glyco_hydro_9"/>
    <property type="match status" value="1"/>
</dbReference>
<dbReference type="Proteomes" id="UP000284178">
    <property type="component" value="Unassembled WGS sequence"/>
</dbReference>
<feature type="chain" id="PRO_5018819502" description="Endoglucanase" evidence="7">
    <location>
        <begin position="22"/>
        <end position="728"/>
    </location>
</feature>
<feature type="active site" evidence="6">
    <location>
        <position position="708"/>
    </location>
</feature>
<keyword evidence="5 6" id="KW-0624">Polysaccharide degradation</keyword>
<evidence type="ECO:0000313" key="10">
    <source>
        <dbReference type="EMBL" id="RGR70979.1"/>
    </source>
</evidence>